<gene>
    <name evidence="2" type="ORF">M9978_22300</name>
</gene>
<reference evidence="2" key="1">
    <citation type="submission" date="2022-05" db="EMBL/GenBank/DDBJ databases">
        <title>Sphingomonas sp. strain MG17 Genome sequencing and assembly.</title>
        <authorList>
            <person name="Kim I."/>
        </authorList>
    </citation>
    <scope>NUCLEOTIDE SEQUENCE</scope>
    <source>
        <strain evidence="2">MG17</strain>
    </source>
</reference>
<organism evidence="2 3">
    <name type="scientific">Sphingomonas tagetis</name>
    <dbReference type="NCBI Taxonomy" id="2949092"/>
    <lineage>
        <taxon>Bacteria</taxon>
        <taxon>Pseudomonadati</taxon>
        <taxon>Pseudomonadota</taxon>
        <taxon>Alphaproteobacteria</taxon>
        <taxon>Sphingomonadales</taxon>
        <taxon>Sphingomonadaceae</taxon>
        <taxon>Sphingomonas</taxon>
    </lineage>
</organism>
<dbReference type="EMBL" id="JAMLDX010000033">
    <property type="protein sequence ID" value="MCP3733140.1"/>
    <property type="molecule type" value="Genomic_DNA"/>
</dbReference>
<dbReference type="SUPFAM" id="SSF53955">
    <property type="entry name" value="Lysozyme-like"/>
    <property type="match status" value="1"/>
</dbReference>
<proteinExistence type="predicted"/>
<dbReference type="Proteomes" id="UP001139451">
    <property type="component" value="Unassembled WGS sequence"/>
</dbReference>
<keyword evidence="3" id="KW-1185">Reference proteome</keyword>
<dbReference type="InterPro" id="IPR023346">
    <property type="entry name" value="Lysozyme-like_dom_sf"/>
</dbReference>
<dbReference type="CDD" id="cd13400">
    <property type="entry name" value="LT_IagB-like"/>
    <property type="match status" value="1"/>
</dbReference>
<dbReference type="AlphaFoldDB" id="A0A9X2HW77"/>
<protein>
    <submittedName>
        <fullName evidence="2">Lytic transglycosylase domain-containing protein</fullName>
    </submittedName>
</protein>
<evidence type="ECO:0000313" key="2">
    <source>
        <dbReference type="EMBL" id="MCP3733140.1"/>
    </source>
</evidence>
<evidence type="ECO:0000313" key="3">
    <source>
        <dbReference type="Proteomes" id="UP001139451"/>
    </source>
</evidence>
<accession>A0A9X2HW77</accession>
<feature type="compositionally biased region" description="Polar residues" evidence="1">
    <location>
        <begin position="148"/>
        <end position="164"/>
    </location>
</feature>
<comment type="caution">
    <text evidence="2">The sequence shown here is derived from an EMBL/GenBank/DDBJ whole genome shotgun (WGS) entry which is preliminary data.</text>
</comment>
<feature type="region of interest" description="Disordered" evidence="1">
    <location>
        <begin position="145"/>
        <end position="164"/>
    </location>
</feature>
<sequence>MAEDRSIERVKREKRIASCIAEASQGREWLLKTLWALRDQEGGWVGAEVANRDGSHDLGPLQVNSWWVPHFAKLMGRPETNVRRWLTHDACFNVQAARWIFLSGLRRTRSYWKAVGVYHSPTPWRQRNYAASFASKLQRRLVVRQDNQRSARPTTMDRNQSDQP</sequence>
<name>A0A9X2HW77_9SPHN</name>
<evidence type="ECO:0000256" key="1">
    <source>
        <dbReference type="SAM" id="MobiDB-lite"/>
    </source>
</evidence>